<accession>A0A564Y2U2</accession>
<evidence type="ECO:0000313" key="1">
    <source>
        <dbReference type="EMBL" id="VUZ41612.1"/>
    </source>
</evidence>
<protein>
    <submittedName>
        <fullName evidence="1">Uncharacterized protein</fullName>
    </submittedName>
</protein>
<evidence type="ECO:0000313" key="2">
    <source>
        <dbReference type="Proteomes" id="UP000321570"/>
    </source>
</evidence>
<organism evidence="1 2">
    <name type="scientific">Hymenolepis diminuta</name>
    <name type="common">Rat tapeworm</name>
    <dbReference type="NCBI Taxonomy" id="6216"/>
    <lineage>
        <taxon>Eukaryota</taxon>
        <taxon>Metazoa</taxon>
        <taxon>Spiralia</taxon>
        <taxon>Lophotrochozoa</taxon>
        <taxon>Platyhelminthes</taxon>
        <taxon>Cestoda</taxon>
        <taxon>Eucestoda</taxon>
        <taxon>Cyclophyllidea</taxon>
        <taxon>Hymenolepididae</taxon>
        <taxon>Hymenolepis</taxon>
    </lineage>
</organism>
<gene>
    <name evidence="1" type="ORF">WMSIL1_LOCUS2491</name>
</gene>
<name>A0A564Y2U2_HYMDI</name>
<dbReference type="AlphaFoldDB" id="A0A564Y2U2"/>
<feature type="non-terminal residue" evidence="1">
    <location>
        <position position="334"/>
    </location>
</feature>
<sequence>MKPSNCDRFIGSLPGLLVKTVSDSSLPKIEISNIRLFTYPGSKNLIICLTNDTSEFAVDRKVILKPLPSHVFSWTMTKATQKYILAMIPLPQSYHDIRLQIHTSHWIIHLTNPLDLDGIQSYDGDLDGNEIEDAASELTHPWRIVLECGSEEYHINECLKRIFRHHIVLGEWITLRQSLFGGCRVRLSRNPTGKLTLEALSCYRNVHHLLIDRLKREGFVILREGSWKSYESEVVTLNDFRDALLAELRLLKSALCGPLIRHVMESNLPLVTDALPKTESALQIASIVANWRNFGSGCKPIDQSVISEVVNERNIIVITSACTTTNSIISRLSV</sequence>
<dbReference type="EMBL" id="CABIJS010000066">
    <property type="protein sequence ID" value="VUZ41612.1"/>
    <property type="molecule type" value="Genomic_DNA"/>
</dbReference>
<keyword evidence="2" id="KW-1185">Reference proteome</keyword>
<reference evidence="1 2" key="1">
    <citation type="submission" date="2019-07" db="EMBL/GenBank/DDBJ databases">
        <authorList>
            <person name="Jastrzebski P J."/>
            <person name="Paukszto L."/>
            <person name="Jastrzebski P J."/>
        </authorList>
    </citation>
    <scope>NUCLEOTIDE SEQUENCE [LARGE SCALE GENOMIC DNA]</scope>
    <source>
        <strain evidence="1 2">WMS-il1</strain>
    </source>
</reference>
<proteinExistence type="predicted"/>
<dbReference type="Proteomes" id="UP000321570">
    <property type="component" value="Unassembled WGS sequence"/>
</dbReference>